<feature type="compositionally biased region" description="Basic and acidic residues" evidence="2">
    <location>
        <begin position="196"/>
        <end position="207"/>
    </location>
</feature>
<name>A0A0N4V1G0_ENTVE</name>
<evidence type="ECO:0000313" key="4">
    <source>
        <dbReference type="EMBL" id="VDD88351.1"/>
    </source>
</evidence>
<dbReference type="Pfam" id="PF14438">
    <property type="entry name" value="SM-ATX"/>
    <property type="match status" value="1"/>
</dbReference>
<feature type="region of interest" description="Disordered" evidence="2">
    <location>
        <begin position="196"/>
        <end position="293"/>
    </location>
</feature>
<dbReference type="GO" id="GO:0010494">
    <property type="term" value="C:cytoplasmic stress granule"/>
    <property type="evidence" value="ECO:0007669"/>
    <property type="project" value="TreeGrafter"/>
</dbReference>
<dbReference type="Pfam" id="PF06741">
    <property type="entry name" value="LsmAD"/>
    <property type="match status" value="1"/>
</dbReference>
<evidence type="ECO:0000256" key="1">
    <source>
        <dbReference type="ARBA" id="ARBA00007503"/>
    </source>
</evidence>
<dbReference type="SUPFAM" id="SSF50182">
    <property type="entry name" value="Sm-like ribonucleoproteins"/>
    <property type="match status" value="1"/>
</dbReference>
<sequence length="397" mass="45221">MSRKQEQTHSASFSSNHVVGLLLDFIGREVTVETRDGSKYEGIFTASHPDLDIGLSQVHRVEPDKLLPHKDDVIEKMIFHYGDYLCFSAVLQDEKPKMKGFATDREYQARRSTAEDGYAESTFEPWDEDGAGEIDETKTDDLTNGGWSADDMFHVNKALGVESTYVENMSQYTNTPVVEKDSEDRIRAEKIAREIEQDRSSRAHALLENDDEERDLDKPSVEYQVQNHRRNVPISRPSCGSNSRGGSASNLTSSRNNLQSGRRSDVSMNSGRGGKRERFPDTEGNTKRERFPDSKTRGGTVIFLVLTVEVDRMDRAAQGHLPIQLYLMEERAPEAHCHLVTTLVTKVRRRDPALRWFIMNFRKYKIMIFTIFYDVCMDILIFHSPTRSVIAQSTRAG</sequence>
<feature type="domain" description="LsmAD" evidence="3">
    <location>
        <begin position="159"/>
        <end position="215"/>
    </location>
</feature>
<accession>A0A0N4V1G0</accession>
<dbReference type="CDD" id="cd00600">
    <property type="entry name" value="Sm_like"/>
    <property type="match status" value="1"/>
</dbReference>
<dbReference type="SMART" id="SM01272">
    <property type="entry name" value="LsmAD"/>
    <property type="match status" value="1"/>
</dbReference>
<evidence type="ECO:0000313" key="5">
    <source>
        <dbReference type="Proteomes" id="UP000274131"/>
    </source>
</evidence>
<dbReference type="GO" id="GO:0003729">
    <property type="term" value="F:mRNA binding"/>
    <property type="evidence" value="ECO:0007669"/>
    <property type="project" value="TreeGrafter"/>
</dbReference>
<evidence type="ECO:0000256" key="2">
    <source>
        <dbReference type="SAM" id="MobiDB-lite"/>
    </source>
</evidence>
<dbReference type="OrthoDB" id="2275718at2759"/>
<keyword evidence="5" id="KW-1185">Reference proteome</keyword>
<dbReference type="InterPro" id="IPR025852">
    <property type="entry name" value="SM_dom_ATX"/>
</dbReference>
<dbReference type="Proteomes" id="UP000274131">
    <property type="component" value="Unassembled WGS sequence"/>
</dbReference>
<feature type="compositionally biased region" description="Acidic residues" evidence="2">
    <location>
        <begin position="125"/>
        <end position="134"/>
    </location>
</feature>
<gene>
    <name evidence="4" type="ORF">EVEC_LOCUS3494</name>
</gene>
<proteinExistence type="inferred from homology"/>
<dbReference type="PANTHER" id="PTHR12854:SF7">
    <property type="entry name" value="ATAXIN-2 HOMOLOG"/>
    <property type="match status" value="1"/>
</dbReference>
<dbReference type="InterPro" id="IPR009604">
    <property type="entry name" value="LsmAD_domain"/>
</dbReference>
<dbReference type="GO" id="GO:0034063">
    <property type="term" value="P:stress granule assembly"/>
    <property type="evidence" value="ECO:0007669"/>
    <property type="project" value="TreeGrafter"/>
</dbReference>
<dbReference type="InterPro" id="IPR010920">
    <property type="entry name" value="LSM_dom_sf"/>
</dbReference>
<feature type="region of interest" description="Disordered" evidence="2">
    <location>
        <begin position="112"/>
        <end position="145"/>
    </location>
</feature>
<evidence type="ECO:0000313" key="6">
    <source>
        <dbReference type="WBParaSite" id="EVEC_0000378601-mRNA-1"/>
    </source>
</evidence>
<dbReference type="PANTHER" id="PTHR12854">
    <property type="entry name" value="ATAXIN 2-RELATED"/>
    <property type="match status" value="1"/>
</dbReference>
<feature type="compositionally biased region" description="Polar residues" evidence="2">
    <location>
        <begin position="238"/>
        <end position="270"/>
    </location>
</feature>
<dbReference type="STRING" id="51028.A0A0N4V1G0"/>
<feature type="compositionally biased region" description="Basic and acidic residues" evidence="2">
    <location>
        <begin position="274"/>
        <end position="293"/>
    </location>
</feature>
<comment type="similarity">
    <text evidence="1">Belongs to the ataxin-2 family.</text>
</comment>
<dbReference type="AlphaFoldDB" id="A0A0N4V1G0"/>
<reference evidence="4 5" key="2">
    <citation type="submission" date="2018-10" db="EMBL/GenBank/DDBJ databases">
        <authorList>
            <consortium name="Pathogen Informatics"/>
        </authorList>
    </citation>
    <scope>NUCLEOTIDE SEQUENCE [LARGE SCALE GENOMIC DNA]</scope>
</reference>
<evidence type="ECO:0000259" key="3">
    <source>
        <dbReference type="SMART" id="SM01272"/>
    </source>
</evidence>
<dbReference type="WBParaSite" id="EVEC_0000378601-mRNA-1">
    <property type="protein sequence ID" value="EVEC_0000378601-mRNA-1"/>
    <property type="gene ID" value="EVEC_0000378601"/>
</dbReference>
<dbReference type="EMBL" id="UXUI01007608">
    <property type="protein sequence ID" value="VDD88351.1"/>
    <property type="molecule type" value="Genomic_DNA"/>
</dbReference>
<protein>
    <submittedName>
        <fullName evidence="6">LsmAD domain-containing protein</fullName>
    </submittedName>
</protein>
<organism evidence="6">
    <name type="scientific">Enterobius vermicularis</name>
    <name type="common">Human pinworm</name>
    <dbReference type="NCBI Taxonomy" id="51028"/>
    <lineage>
        <taxon>Eukaryota</taxon>
        <taxon>Metazoa</taxon>
        <taxon>Ecdysozoa</taxon>
        <taxon>Nematoda</taxon>
        <taxon>Chromadorea</taxon>
        <taxon>Rhabditida</taxon>
        <taxon>Spirurina</taxon>
        <taxon>Oxyuridomorpha</taxon>
        <taxon>Oxyuroidea</taxon>
        <taxon>Oxyuridae</taxon>
        <taxon>Enterobius</taxon>
    </lineage>
</organism>
<dbReference type="InterPro" id="IPR045117">
    <property type="entry name" value="ATXN2-like"/>
</dbReference>
<reference evidence="6" key="1">
    <citation type="submission" date="2017-02" db="UniProtKB">
        <authorList>
            <consortium name="WormBaseParasite"/>
        </authorList>
    </citation>
    <scope>IDENTIFICATION</scope>
</reference>